<name>A0A9N9PST0_9HELO</name>
<evidence type="ECO:0000256" key="1">
    <source>
        <dbReference type="SAM" id="Coils"/>
    </source>
</evidence>
<evidence type="ECO:0000256" key="2">
    <source>
        <dbReference type="SAM" id="MobiDB-lite"/>
    </source>
</evidence>
<protein>
    <submittedName>
        <fullName evidence="3">Uncharacterized protein</fullName>
    </submittedName>
</protein>
<organism evidence="3 4">
    <name type="scientific">Hymenoscyphus albidus</name>
    <dbReference type="NCBI Taxonomy" id="595503"/>
    <lineage>
        <taxon>Eukaryota</taxon>
        <taxon>Fungi</taxon>
        <taxon>Dikarya</taxon>
        <taxon>Ascomycota</taxon>
        <taxon>Pezizomycotina</taxon>
        <taxon>Leotiomycetes</taxon>
        <taxon>Helotiales</taxon>
        <taxon>Helotiaceae</taxon>
        <taxon>Hymenoscyphus</taxon>
    </lineage>
</organism>
<dbReference type="Proteomes" id="UP000701801">
    <property type="component" value="Unassembled WGS sequence"/>
</dbReference>
<proteinExistence type="predicted"/>
<dbReference type="EMBL" id="CAJVRM010000082">
    <property type="protein sequence ID" value="CAG8973858.1"/>
    <property type="molecule type" value="Genomic_DNA"/>
</dbReference>
<feature type="coiled-coil region" evidence="1">
    <location>
        <begin position="579"/>
        <end position="606"/>
    </location>
</feature>
<feature type="compositionally biased region" description="Acidic residues" evidence="2">
    <location>
        <begin position="97"/>
        <end position="130"/>
    </location>
</feature>
<dbReference type="OrthoDB" id="10254663at2759"/>
<evidence type="ECO:0000313" key="4">
    <source>
        <dbReference type="Proteomes" id="UP000701801"/>
    </source>
</evidence>
<feature type="region of interest" description="Disordered" evidence="2">
    <location>
        <begin position="678"/>
        <end position="703"/>
    </location>
</feature>
<feature type="region of interest" description="Disordered" evidence="2">
    <location>
        <begin position="436"/>
        <end position="465"/>
    </location>
</feature>
<keyword evidence="1" id="KW-0175">Coiled coil</keyword>
<feature type="compositionally biased region" description="Polar residues" evidence="2">
    <location>
        <begin position="436"/>
        <end position="448"/>
    </location>
</feature>
<feature type="region of interest" description="Disordered" evidence="2">
    <location>
        <begin position="86"/>
        <end position="166"/>
    </location>
</feature>
<keyword evidence="4" id="KW-1185">Reference proteome</keyword>
<evidence type="ECO:0000313" key="3">
    <source>
        <dbReference type="EMBL" id="CAG8973858.1"/>
    </source>
</evidence>
<sequence length="703" mass="79442">MPPANLLSLVVKIENVQYGKRAYEELDLLLRELIKECVIRKQPGFVSIACKTEAMRSLYGTHLHGKRVMLLNKEFILRIEGMDDTSCGAKESGSDNESGDSDDSETNIEGEDQGGDEGEDNGDDEGDLDDAPQNGINGAVVEQETIKRRVQKARQDTSAPLKKRDQQTAFRAKGWELIGEFKDIIGSNDTSNAFAEMALYWVQSLVQKNSISPSDIDIVVYDIIDHLGVRANFKDRKPNLGSFSLGKSHWRNAAVEFVIQEDPVDDILSVYQTPTHTSEFQGICAAFVQSGTPVSFFSPTHRQEFDDNRGIFGLFHSERAARKCRNRSPKSQVRKCGWCCGTHIRIGGRFSAQRIPAKNPRWLQKDEYHSWLLVFFDLAISAGLNVYIPEYLLSKYFAAPAPESNVNIKQPNSSAPTHNSSSTKIQDETILSLRPTTPSVNRRISTGYSIGGDSPPPDRNVETKSSLASELVDRVVEKSHELMEARKIIENQKSLILQQAQSLNDKTSTAQRAEKDLQRLHIADILDRQKKGPEEWEKRVPEETQKTAPLQKRLDELYKSNHRLIDRHKAEISDMVKRSKGKESLLKKAEEKIRAIELNSKELEIQMAKTTITGYQSKEKEGELKLAIGRIFGENNAIGARLRDLEADYEIQGRNLRIAREDKEKIIQAMRQAGYDFEENHVARKRGPSHENEHQAKKMKTEQ</sequence>
<comment type="caution">
    <text evidence="3">The sequence shown here is derived from an EMBL/GenBank/DDBJ whole genome shotgun (WGS) entry which is preliminary data.</text>
</comment>
<reference evidence="3" key="1">
    <citation type="submission" date="2021-07" db="EMBL/GenBank/DDBJ databases">
        <authorList>
            <person name="Durling M."/>
        </authorList>
    </citation>
    <scope>NUCLEOTIDE SEQUENCE</scope>
</reference>
<feature type="region of interest" description="Disordered" evidence="2">
    <location>
        <begin position="408"/>
        <end position="427"/>
    </location>
</feature>
<accession>A0A9N9PST0</accession>
<gene>
    <name evidence="3" type="ORF">HYALB_00010441</name>
</gene>
<dbReference type="AlphaFoldDB" id="A0A9N9PST0"/>
<feature type="compositionally biased region" description="Polar residues" evidence="2">
    <location>
        <begin position="408"/>
        <end position="424"/>
    </location>
</feature>